<name>A0A158CT85_9BURK</name>
<accession>A0A158CT85</accession>
<comment type="caution">
    <text evidence="2">The sequence shown here is derived from an EMBL/GenBank/DDBJ whole genome shotgun (WGS) entry which is preliminary data.</text>
</comment>
<evidence type="ECO:0000259" key="1">
    <source>
        <dbReference type="Pfam" id="PF00561"/>
    </source>
</evidence>
<keyword evidence="3" id="KW-1185">Reference proteome</keyword>
<dbReference type="GO" id="GO:0004301">
    <property type="term" value="F:epoxide hydrolase activity"/>
    <property type="evidence" value="ECO:0007669"/>
    <property type="project" value="TreeGrafter"/>
</dbReference>
<sequence length="317" mass="35821">MPIKQLAGGLLSFFVFFYNYGAHAESVRPVVTYHYAEVNDVKVFYREAGDPAAPSVLLLHGFPTSSFMYRNLMGMLADKYHVIAPDLPGFGYTSAPPRDKYTYSFENLANTIDQFTDKIGLRRYALEVFDYGAPIGWRLATAHPERITAIISQNGNAYVEGLSKEWDPIQKYWSEPSQANRDQLRRILTPDAVKWQYTQGAHSTEVIAPDSYTLDSALLTRPGNVEIQLDLFKDYKNNVAQYPLYQQYFRKFKPPLLAVWGKNDPLFLPAGAQAFKKDIPEAKVVLVDAGHFALESDLPEIGAEIHRFLDATLPPTQ</sequence>
<dbReference type="InterPro" id="IPR000639">
    <property type="entry name" value="Epox_hydrolase-like"/>
</dbReference>
<dbReference type="PANTHER" id="PTHR42977">
    <property type="entry name" value="HYDROLASE-RELATED"/>
    <property type="match status" value="1"/>
</dbReference>
<protein>
    <submittedName>
        <fullName evidence="2">Alpha/beta hydrolase</fullName>
    </submittedName>
</protein>
<feature type="domain" description="AB hydrolase-1" evidence="1">
    <location>
        <begin position="54"/>
        <end position="296"/>
    </location>
</feature>
<dbReference type="InterPro" id="IPR051340">
    <property type="entry name" value="Haloalkane_dehalogenase"/>
</dbReference>
<dbReference type="Pfam" id="PF00561">
    <property type="entry name" value="Abhydrolase_1"/>
    <property type="match status" value="1"/>
</dbReference>
<keyword evidence="2" id="KW-0378">Hydrolase</keyword>
<reference evidence="2" key="1">
    <citation type="submission" date="2016-01" db="EMBL/GenBank/DDBJ databases">
        <authorList>
            <person name="Peeters C."/>
        </authorList>
    </citation>
    <scope>NUCLEOTIDE SEQUENCE</scope>
    <source>
        <strain evidence="2">LMG 29320</strain>
    </source>
</reference>
<dbReference type="FunFam" id="3.40.50.1820:FF:000173">
    <property type="entry name" value="Alpha/beta hydrolase"/>
    <property type="match status" value="1"/>
</dbReference>
<dbReference type="OrthoDB" id="9802676at2"/>
<dbReference type="RefSeq" id="WP_061136625.1">
    <property type="nucleotide sequence ID" value="NZ_FCNX02000012.1"/>
</dbReference>
<dbReference type="Gene3D" id="3.40.50.1820">
    <property type="entry name" value="alpha/beta hydrolase"/>
    <property type="match status" value="1"/>
</dbReference>
<organism evidence="2 3">
    <name type="scientific">Caballeronia fortuita</name>
    <dbReference type="NCBI Taxonomy" id="1777138"/>
    <lineage>
        <taxon>Bacteria</taxon>
        <taxon>Pseudomonadati</taxon>
        <taxon>Pseudomonadota</taxon>
        <taxon>Betaproteobacteria</taxon>
        <taxon>Burkholderiales</taxon>
        <taxon>Burkholderiaceae</taxon>
        <taxon>Caballeronia</taxon>
    </lineage>
</organism>
<dbReference type="PANTHER" id="PTHR42977:SF1">
    <property type="entry name" value="BLR6576 PROTEIN"/>
    <property type="match status" value="1"/>
</dbReference>
<dbReference type="AlphaFoldDB" id="A0A158CT85"/>
<dbReference type="PRINTS" id="PR00412">
    <property type="entry name" value="EPOXHYDRLASE"/>
</dbReference>
<dbReference type="InterPro" id="IPR029058">
    <property type="entry name" value="AB_hydrolase_fold"/>
</dbReference>
<dbReference type="InterPro" id="IPR000073">
    <property type="entry name" value="AB_hydrolase_1"/>
</dbReference>
<gene>
    <name evidence="2" type="ORF">AWB77_04499</name>
</gene>
<dbReference type="PRINTS" id="PR00111">
    <property type="entry name" value="ABHYDROLASE"/>
</dbReference>
<proteinExistence type="predicted"/>
<dbReference type="EMBL" id="FCNX02000012">
    <property type="protein sequence ID" value="SAK85524.1"/>
    <property type="molecule type" value="Genomic_DNA"/>
</dbReference>
<dbReference type="SUPFAM" id="SSF53474">
    <property type="entry name" value="alpha/beta-Hydrolases"/>
    <property type="match status" value="1"/>
</dbReference>
<evidence type="ECO:0000313" key="2">
    <source>
        <dbReference type="EMBL" id="SAK85524.1"/>
    </source>
</evidence>
<dbReference type="STRING" id="1777138.AWB77_04499"/>
<evidence type="ECO:0000313" key="3">
    <source>
        <dbReference type="Proteomes" id="UP000054903"/>
    </source>
</evidence>
<dbReference type="Proteomes" id="UP000054903">
    <property type="component" value="Unassembled WGS sequence"/>
</dbReference>